<protein>
    <recommendedName>
        <fullName evidence="2">Glycosyl transferase family 1 domain-containing protein</fullName>
    </recommendedName>
</protein>
<dbReference type="Pfam" id="PF00534">
    <property type="entry name" value="Glycos_transf_1"/>
    <property type="match status" value="1"/>
</dbReference>
<dbReference type="RefSeq" id="WP_064781754.1">
    <property type="nucleotide sequence ID" value="NZ_JPVZ01000007.1"/>
</dbReference>
<evidence type="ECO:0000313" key="4">
    <source>
        <dbReference type="Proteomes" id="UP000094009"/>
    </source>
</evidence>
<evidence type="ECO:0000256" key="1">
    <source>
        <dbReference type="ARBA" id="ARBA00022679"/>
    </source>
</evidence>
<dbReference type="SUPFAM" id="SSF53756">
    <property type="entry name" value="UDP-Glycosyltransferase/glycogen phosphorylase"/>
    <property type="match status" value="1"/>
</dbReference>
<evidence type="ECO:0000313" key="3">
    <source>
        <dbReference type="EMBL" id="OAZ08772.1"/>
    </source>
</evidence>
<reference evidence="3 4" key="1">
    <citation type="submission" date="2014-07" db="EMBL/GenBank/DDBJ databases">
        <title>Draft genome sequence of Thalassospira tepidiphila 1-1B.</title>
        <authorList>
            <person name="Lai Q."/>
            <person name="Shao Z."/>
        </authorList>
    </citation>
    <scope>NUCLEOTIDE SEQUENCE [LARGE SCALE GENOMIC DNA]</scope>
    <source>
        <strain evidence="3 4">MCCC 1A03514</strain>
    </source>
</reference>
<dbReference type="InterPro" id="IPR001296">
    <property type="entry name" value="Glyco_trans_1"/>
</dbReference>
<dbReference type="GO" id="GO:0016757">
    <property type="term" value="F:glycosyltransferase activity"/>
    <property type="evidence" value="ECO:0007669"/>
    <property type="project" value="InterPro"/>
</dbReference>
<feature type="domain" description="Glycosyl transferase family 1" evidence="2">
    <location>
        <begin position="178"/>
        <end position="340"/>
    </location>
</feature>
<keyword evidence="1" id="KW-0808">Transferase</keyword>
<comment type="caution">
    <text evidence="3">The sequence shown here is derived from an EMBL/GenBank/DDBJ whole genome shotgun (WGS) entry which is preliminary data.</text>
</comment>
<dbReference type="PANTHER" id="PTHR46401">
    <property type="entry name" value="GLYCOSYLTRANSFERASE WBBK-RELATED"/>
    <property type="match status" value="1"/>
</dbReference>
<evidence type="ECO:0000259" key="2">
    <source>
        <dbReference type="Pfam" id="PF00534"/>
    </source>
</evidence>
<dbReference type="EMBL" id="JPVZ01000007">
    <property type="protein sequence ID" value="OAZ08772.1"/>
    <property type="molecule type" value="Genomic_DNA"/>
</dbReference>
<dbReference type="GO" id="GO:0009103">
    <property type="term" value="P:lipopolysaccharide biosynthetic process"/>
    <property type="evidence" value="ECO:0007669"/>
    <property type="project" value="TreeGrafter"/>
</dbReference>
<dbReference type="Proteomes" id="UP000094009">
    <property type="component" value="Unassembled WGS sequence"/>
</dbReference>
<dbReference type="PANTHER" id="PTHR46401:SF2">
    <property type="entry name" value="GLYCOSYLTRANSFERASE WBBK-RELATED"/>
    <property type="match status" value="1"/>
</dbReference>
<accession>A0A853KX91</accession>
<gene>
    <name evidence="3" type="ORF">TH4_15485</name>
</gene>
<dbReference type="AlphaFoldDB" id="A0A853KX91"/>
<organism evidence="3 4">
    <name type="scientific">Thalassospira tepidiphila MCCC 1A03514</name>
    <dbReference type="NCBI Taxonomy" id="1177930"/>
    <lineage>
        <taxon>Bacteria</taxon>
        <taxon>Pseudomonadati</taxon>
        <taxon>Pseudomonadota</taxon>
        <taxon>Alphaproteobacteria</taxon>
        <taxon>Rhodospirillales</taxon>
        <taxon>Thalassospiraceae</taxon>
        <taxon>Thalassospira</taxon>
    </lineage>
</organism>
<sequence length="366" mass="40921">MINRPKIIAMVQLPPPMHGAAQMNQFAITALAKEFDLHVIEMRFARTLSEVNQFSLRKIGLAVCLLLRLIRAFPRTKALYICFAPNGFAYYRDCLYVLLAKLFHVPSILHLHGRGLPEMRRSKWSDLLQKTVFKGQTVILLGESLRAEIEGLDCKSAIIANCLDDSAFVGPATKQWVPHDPIRLLWLSNLFQAKGIETLLAACEILRAQGIACHLAIAGAEGDISKVELATLIEKYHMHTAATYLGPVSDPERQDAFDNSDLFIFPSHYPNEAQPLVVLEAMAANVPVITSNIATLPEFVRDGETGRLCPPKAPEQLAKSIISAINSPDITTAMRDAAYQMCRQNFRQDRFAEKLRQRVHSIIENH</sequence>
<dbReference type="Gene3D" id="3.40.50.2000">
    <property type="entry name" value="Glycogen Phosphorylase B"/>
    <property type="match status" value="2"/>
</dbReference>
<proteinExistence type="predicted"/>
<dbReference type="CDD" id="cd03801">
    <property type="entry name" value="GT4_PimA-like"/>
    <property type="match status" value="1"/>
</dbReference>
<name>A0A853KX91_9PROT</name>